<comment type="caution">
    <text evidence="1">The sequence shown here is derived from an EMBL/GenBank/DDBJ whole genome shotgun (WGS) entry which is preliminary data.</text>
</comment>
<protein>
    <submittedName>
        <fullName evidence="1">Uncharacterized protein</fullName>
    </submittedName>
</protein>
<reference evidence="1 2" key="1">
    <citation type="journal article" date="2022" name="Genome Biol. Evol.">
        <title>The Spruce Budworm Genome: Reconstructing the Evolutionary History of Antifreeze Proteins.</title>
        <authorList>
            <person name="Beliveau C."/>
            <person name="Gagne P."/>
            <person name="Picq S."/>
            <person name="Vernygora O."/>
            <person name="Keeling C.I."/>
            <person name="Pinkney K."/>
            <person name="Doucet D."/>
            <person name="Wen F."/>
            <person name="Johnston J.S."/>
            <person name="Maaroufi H."/>
            <person name="Boyle B."/>
            <person name="Laroche J."/>
            <person name="Dewar K."/>
            <person name="Juretic N."/>
            <person name="Blackburn G."/>
            <person name="Nisole A."/>
            <person name="Brunet B."/>
            <person name="Brandao M."/>
            <person name="Lumley L."/>
            <person name="Duan J."/>
            <person name="Quan G."/>
            <person name="Lucarotti C.J."/>
            <person name="Roe A.D."/>
            <person name="Sperling F.A.H."/>
            <person name="Levesque R.C."/>
            <person name="Cusson M."/>
        </authorList>
    </citation>
    <scope>NUCLEOTIDE SEQUENCE [LARGE SCALE GENOMIC DNA]</scope>
    <source>
        <strain evidence="1">Glfc:IPQL:Cfum</strain>
    </source>
</reference>
<evidence type="ECO:0000313" key="1">
    <source>
        <dbReference type="EMBL" id="KAI8428743.1"/>
    </source>
</evidence>
<accession>A0ACC0JXD2</accession>
<keyword evidence="2" id="KW-1185">Reference proteome</keyword>
<sequence>MSVNKKYMDLYLTEIYKNFVAIKDDDYKKSQEVFKGVFDQVKQKMGENCKYFGKYSNQVLFAGSVYDGIKVSKLDEFDMDIVIRLPINYEHGENGIILENDEPGFVKMKIINSFDNLDKQPEWEDRHKVTRDWRDSDKYFLQNKFRAWMHSIVQKAVNDMKGEVTVNGDLYLLKYKMSGPAFTLNVRNSEGRPPFNLDVDLVPVIRFSHPRWPQGYKQVDGMQSRDWLVVPKPAKGMPETQQNRCWRLSFQDFERDLMKGCQQLKITIRLVKKLRDALGLKAIASYYIKTLFLWKIEKENDRKYWQNKISLLFQTMVEELHEAIVKKNIPYYWNPSNNLIETLKPTLQTLYADRLLEVISSLKAGDIERSVAYLLNAEELAQYKESEFYKHHLNLLANASLKQQVSVQSVSSNGSQSSQDNDTMDTKSTSEGSLQNDTSLSMLKVLISKLDKLTDKLDKMSVSMTDKIEVLADKIDSLTDKVTLHENKLKHLERDTVGSLLLSDTDTNFSLLGENIPETALLH</sequence>
<evidence type="ECO:0000313" key="2">
    <source>
        <dbReference type="Proteomes" id="UP001064048"/>
    </source>
</evidence>
<gene>
    <name evidence="1" type="ORF">MSG28_007428</name>
</gene>
<name>A0ACC0JXD2_CHOFU</name>
<organism evidence="1 2">
    <name type="scientific">Choristoneura fumiferana</name>
    <name type="common">Spruce budworm moth</name>
    <name type="synonym">Archips fumiferana</name>
    <dbReference type="NCBI Taxonomy" id="7141"/>
    <lineage>
        <taxon>Eukaryota</taxon>
        <taxon>Metazoa</taxon>
        <taxon>Ecdysozoa</taxon>
        <taxon>Arthropoda</taxon>
        <taxon>Hexapoda</taxon>
        <taxon>Insecta</taxon>
        <taxon>Pterygota</taxon>
        <taxon>Neoptera</taxon>
        <taxon>Endopterygota</taxon>
        <taxon>Lepidoptera</taxon>
        <taxon>Glossata</taxon>
        <taxon>Ditrysia</taxon>
        <taxon>Tortricoidea</taxon>
        <taxon>Tortricidae</taxon>
        <taxon>Tortricinae</taxon>
        <taxon>Choristoneura</taxon>
    </lineage>
</organism>
<dbReference type="EMBL" id="CM046112">
    <property type="protein sequence ID" value="KAI8428743.1"/>
    <property type="molecule type" value="Genomic_DNA"/>
</dbReference>
<proteinExistence type="predicted"/>
<dbReference type="Proteomes" id="UP001064048">
    <property type="component" value="Chromosome 12"/>
</dbReference>